<dbReference type="AlphaFoldDB" id="A0A2R5GE35"/>
<reference evidence="1 2" key="1">
    <citation type="submission" date="2017-12" db="EMBL/GenBank/DDBJ databases">
        <title>Sequencing, de novo assembly and annotation of complete genome of a new Thraustochytrid species, strain FCC1311.</title>
        <authorList>
            <person name="Sedici K."/>
            <person name="Godart F."/>
            <person name="Aiese Cigliano R."/>
            <person name="Sanseverino W."/>
            <person name="Barakat M."/>
            <person name="Ortet P."/>
            <person name="Marechal E."/>
            <person name="Cagnac O."/>
            <person name="Amato A."/>
        </authorList>
    </citation>
    <scope>NUCLEOTIDE SEQUENCE [LARGE SCALE GENOMIC DNA]</scope>
</reference>
<dbReference type="Proteomes" id="UP000241890">
    <property type="component" value="Unassembled WGS sequence"/>
</dbReference>
<protein>
    <submittedName>
        <fullName evidence="1">Uncharacterized protein</fullName>
    </submittedName>
</protein>
<gene>
    <name evidence="1" type="ORF">FCC1311_031152</name>
</gene>
<proteinExistence type="predicted"/>
<dbReference type="InParanoid" id="A0A2R5GE35"/>
<name>A0A2R5GE35_9STRA</name>
<comment type="caution">
    <text evidence="1">The sequence shown here is derived from an EMBL/GenBank/DDBJ whole genome shotgun (WGS) entry which is preliminary data.</text>
</comment>
<dbReference type="EMBL" id="BEYU01000025">
    <property type="protein sequence ID" value="GBG26893.1"/>
    <property type="molecule type" value="Genomic_DNA"/>
</dbReference>
<sequence length="125" mass="13602">MQKTTPAVAAPAMNAGCRRYAIHSSGISTLKRSLVPVPVPAPPALAGLRNEARGMHTELLVQDNCAVVLGETPHRCDTDPKVKTIRDEPSSDYSRFACRGCTCSVAPSREKPPSQMVWYGMVWYS</sequence>
<evidence type="ECO:0000313" key="2">
    <source>
        <dbReference type="Proteomes" id="UP000241890"/>
    </source>
</evidence>
<organism evidence="1 2">
    <name type="scientific">Hondaea fermentalgiana</name>
    <dbReference type="NCBI Taxonomy" id="2315210"/>
    <lineage>
        <taxon>Eukaryota</taxon>
        <taxon>Sar</taxon>
        <taxon>Stramenopiles</taxon>
        <taxon>Bigyra</taxon>
        <taxon>Labyrinthulomycetes</taxon>
        <taxon>Thraustochytrida</taxon>
        <taxon>Thraustochytriidae</taxon>
        <taxon>Hondaea</taxon>
    </lineage>
</organism>
<keyword evidence="2" id="KW-1185">Reference proteome</keyword>
<accession>A0A2R5GE35</accession>
<evidence type="ECO:0000313" key="1">
    <source>
        <dbReference type="EMBL" id="GBG26893.1"/>
    </source>
</evidence>